<protein>
    <submittedName>
        <fullName evidence="2">Uncharacterized protein</fullName>
    </submittedName>
</protein>
<dbReference type="AlphaFoldDB" id="A0A6C0BMB0"/>
<organism evidence="2">
    <name type="scientific">viral metagenome</name>
    <dbReference type="NCBI Taxonomy" id="1070528"/>
    <lineage>
        <taxon>unclassified sequences</taxon>
        <taxon>metagenomes</taxon>
        <taxon>organismal metagenomes</taxon>
    </lineage>
</organism>
<name>A0A6C0BMB0_9ZZZZ</name>
<evidence type="ECO:0000313" key="2">
    <source>
        <dbReference type="EMBL" id="QHS93525.1"/>
    </source>
</evidence>
<feature type="compositionally biased region" description="Low complexity" evidence="1">
    <location>
        <begin position="245"/>
        <end position="262"/>
    </location>
</feature>
<sequence>MSAVHWSRFDFKTMMHFPKVIKTKKTGSPMVNIQSSPTNEAAPKIQLNLPAPQEPCVKFPFGISVFGDDKTVPKRSLNVQFASDADGVKDFWRRFNEFMIDVAYENREDWFPDLDDPSREFLSQIYYPLYGVAKKHKDKYEPSLRSKCVVYENNPRKSVQVFRMNPETKVLTAAHPDEVKPQTGGMANVSPKQVWLKPTQWGVTAYITEAVLYPVDEPVEVTEAFSWGSEAAPTVSDTKKRPRDSSTSSSSSLSEKQPDSPSFHQPSILLQGAAKRARAESD</sequence>
<evidence type="ECO:0000256" key="1">
    <source>
        <dbReference type="SAM" id="MobiDB-lite"/>
    </source>
</evidence>
<proteinExistence type="predicted"/>
<dbReference type="EMBL" id="MN739207">
    <property type="protein sequence ID" value="QHS93525.1"/>
    <property type="molecule type" value="Genomic_DNA"/>
</dbReference>
<reference evidence="2" key="1">
    <citation type="journal article" date="2020" name="Nature">
        <title>Giant virus diversity and host interactions through global metagenomics.</title>
        <authorList>
            <person name="Schulz F."/>
            <person name="Roux S."/>
            <person name="Paez-Espino D."/>
            <person name="Jungbluth S."/>
            <person name="Walsh D.A."/>
            <person name="Denef V.J."/>
            <person name="McMahon K.D."/>
            <person name="Konstantinidis K.T."/>
            <person name="Eloe-Fadrosh E.A."/>
            <person name="Kyrpides N.C."/>
            <person name="Woyke T."/>
        </authorList>
    </citation>
    <scope>NUCLEOTIDE SEQUENCE</scope>
    <source>
        <strain evidence="2">GVMAG-M-3300018080-19</strain>
    </source>
</reference>
<accession>A0A6C0BMB0</accession>
<feature type="region of interest" description="Disordered" evidence="1">
    <location>
        <begin position="230"/>
        <end position="282"/>
    </location>
</feature>